<evidence type="ECO:0000313" key="4">
    <source>
        <dbReference type="Proteomes" id="UP001295684"/>
    </source>
</evidence>
<keyword evidence="4" id="KW-1185">Reference proteome</keyword>
<dbReference type="GO" id="GO:0005829">
    <property type="term" value="C:cytosol"/>
    <property type="evidence" value="ECO:0007669"/>
    <property type="project" value="TreeGrafter"/>
</dbReference>
<dbReference type="InterPro" id="IPR035994">
    <property type="entry name" value="Nucleoside_phosphorylase_sf"/>
</dbReference>
<evidence type="ECO:0000313" key="3">
    <source>
        <dbReference type="EMBL" id="CAI2370810.1"/>
    </source>
</evidence>
<dbReference type="PANTHER" id="PTHR43691:SF14">
    <property type="entry name" value="URIDINE PHOSPHORYLASE"/>
    <property type="match status" value="1"/>
</dbReference>
<organism evidence="3 4">
    <name type="scientific">Euplotes crassus</name>
    <dbReference type="NCBI Taxonomy" id="5936"/>
    <lineage>
        <taxon>Eukaryota</taxon>
        <taxon>Sar</taxon>
        <taxon>Alveolata</taxon>
        <taxon>Ciliophora</taxon>
        <taxon>Intramacronucleata</taxon>
        <taxon>Spirotrichea</taxon>
        <taxon>Hypotrichia</taxon>
        <taxon>Euplotida</taxon>
        <taxon>Euplotidae</taxon>
        <taxon>Moneuplotes</taxon>
    </lineage>
</organism>
<dbReference type="Gene3D" id="3.40.50.1580">
    <property type="entry name" value="Nucleoside phosphorylase domain"/>
    <property type="match status" value="1"/>
</dbReference>
<feature type="domain" description="Nucleoside phosphorylase" evidence="2">
    <location>
        <begin position="76"/>
        <end position="276"/>
    </location>
</feature>
<proteinExistence type="predicted"/>
<feature type="compositionally biased region" description="Basic and acidic residues" evidence="1">
    <location>
        <begin position="11"/>
        <end position="21"/>
    </location>
</feature>
<feature type="compositionally biased region" description="Basic residues" evidence="1">
    <location>
        <begin position="1"/>
        <end position="10"/>
    </location>
</feature>
<dbReference type="Proteomes" id="UP001295684">
    <property type="component" value="Unassembled WGS sequence"/>
</dbReference>
<dbReference type="Pfam" id="PF01048">
    <property type="entry name" value="PNP_UDP_1"/>
    <property type="match status" value="1"/>
</dbReference>
<dbReference type="GO" id="GO:0004850">
    <property type="term" value="F:uridine phosphorylase activity"/>
    <property type="evidence" value="ECO:0007669"/>
    <property type="project" value="TreeGrafter"/>
</dbReference>
<comment type="caution">
    <text evidence="3">The sequence shown here is derived from an EMBL/GenBank/DDBJ whole genome shotgun (WGS) entry which is preliminary data.</text>
</comment>
<reference evidence="3" key="1">
    <citation type="submission" date="2023-07" db="EMBL/GenBank/DDBJ databases">
        <authorList>
            <consortium name="AG Swart"/>
            <person name="Singh M."/>
            <person name="Singh A."/>
            <person name="Seah K."/>
            <person name="Emmerich C."/>
        </authorList>
    </citation>
    <scope>NUCLEOTIDE SEQUENCE</scope>
    <source>
        <strain evidence="3">DP1</strain>
    </source>
</reference>
<gene>
    <name evidence="3" type="ORF">ECRASSUSDP1_LOCUS12129</name>
</gene>
<feature type="region of interest" description="Disordered" evidence="1">
    <location>
        <begin position="1"/>
        <end position="55"/>
    </location>
</feature>
<dbReference type="InterPro" id="IPR000845">
    <property type="entry name" value="Nucleoside_phosphorylase_d"/>
</dbReference>
<dbReference type="EMBL" id="CAMPGE010012024">
    <property type="protein sequence ID" value="CAI2370810.1"/>
    <property type="molecule type" value="Genomic_DNA"/>
</dbReference>
<dbReference type="AlphaFoldDB" id="A0AAD1XDU2"/>
<name>A0AAD1XDU2_EUPCR</name>
<protein>
    <recommendedName>
        <fullName evidence="2">Nucleoside phosphorylase domain-containing protein</fullName>
    </recommendedName>
</protein>
<feature type="compositionally biased region" description="Basic and acidic residues" evidence="1">
    <location>
        <begin position="40"/>
        <end position="55"/>
    </location>
</feature>
<dbReference type="PANTHER" id="PTHR43691">
    <property type="entry name" value="URIDINE PHOSPHORYLASE"/>
    <property type="match status" value="1"/>
</dbReference>
<dbReference type="GO" id="GO:0006218">
    <property type="term" value="P:uridine catabolic process"/>
    <property type="evidence" value="ECO:0007669"/>
    <property type="project" value="TreeGrafter"/>
</dbReference>
<sequence>MATRGKKRVRSHSETDKEHIPFAKRMKIDEEENKYSSYQKIEHDSQSDNEHDQFPVRKNGRTLHLNVIRGDVANRILSVGDSARAMKISKFFDDPDKVRVVSSDTMFKVFTGTFKGVPLSIVATGMGYAMIDFVVREIRHVVQGPLAMIRLGTCGVVHPDYEAGQLLIATKGSTFIQTNRDEIIKGNVENAYSFSPPVKADIPLSSLMVCNLRNALGNDKVKQVMNCSADSFYCSEGRIDPNFNDLNDTLIDDLREKFPDVASLEMESFGLLSLATKDMHCSSCAIGLAKDRFCTPTELKGIENMAGLGILKTLAAFQFPEGEPDYTDEVGQILQDYADEVDAESSSNE</sequence>
<dbReference type="SUPFAM" id="SSF53167">
    <property type="entry name" value="Purine and uridine phosphorylases"/>
    <property type="match status" value="1"/>
</dbReference>
<evidence type="ECO:0000259" key="2">
    <source>
        <dbReference type="Pfam" id="PF01048"/>
    </source>
</evidence>
<evidence type="ECO:0000256" key="1">
    <source>
        <dbReference type="SAM" id="MobiDB-lite"/>
    </source>
</evidence>
<accession>A0AAD1XDU2</accession>